<accession>A0ABT4KK83</accession>
<evidence type="ECO:0000313" key="2">
    <source>
        <dbReference type="Proteomes" id="UP001079430"/>
    </source>
</evidence>
<dbReference type="EMBL" id="JAPVOI010000004">
    <property type="protein sequence ID" value="MCZ4092377.1"/>
    <property type="molecule type" value="Genomic_DNA"/>
</dbReference>
<gene>
    <name evidence="1" type="ORF">O3W52_20590</name>
</gene>
<dbReference type="Proteomes" id="UP001079430">
    <property type="component" value="Unassembled WGS sequence"/>
</dbReference>
<dbReference type="RefSeq" id="WP_269282707.1">
    <property type="nucleotide sequence ID" value="NZ_JAPVOI010000004.1"/>
</dbReference>
<name>A0ABT4KK83_9HYPH</name>
<reference evidence="1" key="1">
    <citation type="submission" date="2022-10" db="EMBL/GenBank/DDBJ databases">
        <title>Whole genome sequencing of three plant growth promoting bacteria isolated from Vachellia tortilis subsp. raddiana in Morocco.</title>
        <authorList>
            <person name="Hnini M."/>
            <person name="Zouagui R."/>
            <person name="Zouagui H."/>
            <person name="Chemao Elfihri M.-W."/>
            <person name="Ibrahimi A."/>
            <person name="Sbabou L."/>
            <person name="Aurag J."/>
        </authorList>
    </citation>
    <scope>NUCLEOTIDE SEQUENCE</scope>
    <source>
        <strain evidence="1">LMR678</strain>
    </source>
</reference>
<evidence type="ECO:0000313" key="1">
    <source>
        <dbReference type="EMBL" id="MCZ4092377.1"/>
    </source>
</evidence>
<sequence length="124" mass="12572">MNGNYGKVHGATIDGDGAQRVLVGSGAVGVSVTGNEFTGSNPTVDWSNLADLWASGEKHSNIGDVSTSQCIRLGTRIDGTFGGTPLGNVAAPVGSTMRDTTNGKHYTKASASDATGWVVTGTQT</sequence>
<proteinExistence type="predicted"/>
<protein>
    <submittedName>
        <fullName evidence="1">Uncharacterized protein</fullName>
    </submittedName>
</protein>
<keyword evidence="2" id="KW-1185">Reference proteome</keyword>
<comment type="caution">
    <text evidence="1">The sequence shown here is derived from an EMBL/GenBank/DDBJ whole genome shotgun (WGS) entry which is preliminary data.</text>
</comment>
<organism evidence="1 2">
    <name type="scientific">Sinorhizobium psoraleae</name>
    <dbReference type="NCBI Taxonomy" id="520838"/>
    <lineage>
        <taxon>Bacteria</taxon>
        <taxon>Pseudomonadati</taxon>
        <taxon>Pseudomonadota</taxon>
        <taxon>Alphaproteobacteria</taxon>
        <taxon>Hyphomicrobiales</taxon>
        <taxon>Rhizobiaceae</taxon>
        <taxon>Sinorhizobium/Ensifer group</taxon>
        <taxon>Sinorhizobium</taxon>
    </lineage>
</organism>